<reference evidence="1" key="1">
    <citation type="submission" date="2020-04" db="EMBL/GenBank/DDBJ databases">
        <authorList>
            <person name="Chiriac C."/>
            <person name="Salcher M."/>
            <person name="Ghai R."/>
            <person name="Kavagutti S V."/>
        </authorList>
    </citation>
    <scope>NUCLEOTIDE SEQUENCE</scope>
</reference>
<protein>
    <submittedName>
        <fullName evidence="1">Uncharacterized protein</fullName>
    </submittedName>
</protein>
<name>A0A6J5PB31_9CAUD</name>
<dbReference type="EMBL" id="LR797482">
    <property type="protein sequence ID" value="CAB4219470.1"/>
    <property type="molecule type" value="Genomic_DNA"/>
</dbReference>
<dbReference type="EMBL" id="LR796969">
    <property type="protein sequence ID" value="CAB4178642.1"/>
    <property type="molecule type" value="Genomic_DNA"/>
</dbReference>
<evidence type="ECO:0000313" key="2">
    <source>
        <dbReference type="EMBL" id="CAB4173286.1"/>
    </source>
</evidence>
<dbReference type="EMBL" id="LR796891">
    <property type="protein sequence ID" value="CAB4173286.1"/>
    <property type="molecule type" value="Genomic_DNA"/>
</dbReference>
<evidence type="ECO:0000313" key="4">
    <source>
        <dbReference type="EMBL" id="CAB4219470.1"/>
    </source>
</evidence>
<proteinExistence type="predicted"/>
<gene>
    <name evidence="3" type="ORF">UFOVP1019_43</name>
    <name evidence="4" type="ORF">UFOVP1618_17</name>
    <name evidence="1" type="ORF">UFOVP846_43</name>
    <name evidence="2" type="ORF">UFOVP940_45</name>
</gene>
<organism evidence="1">
    <name type="scientific">uncultured Caudovirales phage</name>
    <dbReference type="NCBI Taxonomy" id="2100421"/>
    <lineage>
        <taxon>Viruses</taxon>
        <taxon>Duplodnaviria</taxon>
        <taxon>Heunggongvirae</taxon>
        <taxon>Uroviricota</taxon>
        <taxon>Caudoviricetes</taxon>
        <taxon>Peduoviridae</taxon>
        <taxon>Maltschvirus</taxon>
        <taxon>Maltschvirus maltsch</taxon>
    </lineage>
</organism>
<dbReference type="EMBL" id="LR796779">
    <property type="protein sequence ID" value="CAB4166651.1"/>
    <property type="molecule type" value="Genomic_DNA"/>
</dbReference>
<sequence>MTWNLRLVNMGGDDPWVELREVFYDHKGQLLGHTTATISGENMDEVKAYLTWAVEALDKPILTFGKENGNIGKDSEGE</sequence>
<evidence type="ECO:0000313" key="3">
    <source>
        <dbReference type="EMBL" id="CAB4178642.1"/>
    </source>
</evidence>
<evidence type="ECO:0000313" key="1">
    <source>
        <dbReference type="EMBL" id="CAB4166651.1"/>
    </source>
</evidence>
<accession>A0A6J5PB31</accession>